<proteinExistence type="predicted"/>
<dbReference type="EMBL" id="JAODOQ010000001">
    <property type="protein sequence ID" value="MCT8985513.1"/>
    <property type="molecule type" value="Genomic_DNA"/>
</dbReference>
<name>A0ABT2NYP7_9GAMM</name>
<protein>
    <submittedName>
        <fullName evidence="1">Uncharacterized protein</fullName>
    </submittedName>
</protein>
<evidence type="ECO:0000313" key="2">
    <source>
        <dbReference type="Proteomes" id="UP001431192"/>
    </source>
</evidence>
<reference evidence="1" key="1">
    <citation type="submission" date="2022-09" db="EMBL/GenBank/DDBJ databases">
        <title>Shewanella sp. KJ10-1 sp.nov, isolated from marine algae.</title>
        <authorList>
            <person name="Butt M."/>
            <person name="Lee J.K."/>
            <person name="Kim J.M."/>
            <person name="Choi D.G."/>
        </authorList>
    </citation>
    <scope>NUCLEOTIDE SEQUENCE</scope>
    <source>
        <strain evidence="1">KJ10-1</strain>
    </source>
</reference>
<dbReference type="Proteomes" id="UP001431192">
    <property type="component" value="Unassembled WGS sequence"/>
</dbReference>
<sequence length="76" mass="8737">METIRNAFDYALYQQTTEMLLLFIRDLAQSNLLAVRQQSHKMAAEFTIFVAQSSRFNEKDKTLLFSGLSTSLSLNE</sequence>
<keyword evidence="2" id="KW-1185">Reference proteome</keyword>
<accession>A0ABT2NYP7</accession>
<comment type="caution">
    <text evidence="1">The sequence shown here is derived from an EMBL/GenBank/DDBJ whole genome shotgun (WGS) entry which is preliminary data.</text>
</comment>
<evidence type="ECO:0000313" key="1">
    <source>
        <dbReference type="EMBL" id="MCT8985513.1"/>
    </source>
</evidence>
<gene>
    <name evidence="1" type="ORF">N4T56_01945</name>
</gene>
<dbReference type="RefSeq" id="WP_261732043.1">
    <property type="nucleotide sequence ID" value="NZ_JAODOQ010000001.1"/>
</dbReference>
<organism evidence="1 2">
    <name type="scientific">Shewanella phaeophyticola</name>
    <dbReference type="NCBI Taxonomy" id="2978345"/>
    <lineage>
        <taxon>Bacteria</taxon>
        <taxon>Pseudomonadati</taxon>
        <taxon>Pseudomonadota</taxon>
        <taxon>Gammaproteobacteria</taxon>
        <taxon>Alteromonadales</taxon>
        <taxon>Shewanellaceae</taxon>
        <taxon>Shewanella</taxon>
    </lineage>
</organism>